<sequence length="353" mass="38863">MLSIEEIRALGEPSAEFKPASRPYNLPNFPLTHTSNDNQILESGNPLLGAFTHETNIHEIRAAIAQSRQAQKKTEPSHLPYTEKDIKIPLRDGRTTTARIYTPRDVPADCCPGMIVFHGGGYMVGDLETEAHLCEWFTKLGGIAVNVDYRHAPEHVFPAAIEDAFDATNWTAGNAESLGINPAKGLVIAGESSGADMALVVAHLCKDSNMSPPLSGIYAAMPAGATRETVPEKYREAFFSMEQNSRAPVLYAESVDFVRKTYKADLTSPLLLPISFSDHTGLPKTYFQVCGLDPTRDCGLIMEQVFKDAGVHTKIDVYPGVPHAFWVLFTELEATKKQNRDAETGLQWLLMKE</sequence>
<keyword evidence="1" id="KW-0378">Hydrolase</keyword>
<evidence type="ECO:0000313" key="4">
    <source>
        <dbReference type="Proteomes" id="UP000078397"/>
    </source>
</evidence>
<dbReference type="Pfam" id="PF07859">
    <property type="entry name" value="Abhydrolase_3"/>
    <property type="match status" value="1"/>
</dbReference>
<dbReference type="OrthoDB" id="4952177at2759"/>
<dbReference type="InterPro" id="IPR050300">
    <property type="entry name" value="GDXG_lipolytic_enzyme"/>
</dbReference>
<dbReference type="InterPro" id="IPR013094">
    <property type="entry name" value="AB_hydrolase_3"/>
</dbReference>
<keyword evidence="4" id="KW-1185">Reference proteome</keyword>
<dbReference type="Gene3D" id="3.40.50.1820">
    <property type="entry name" value="alpha/beta hydrolase"/>
    <property type="match status" value="1"/>
</dbReference>
<protein>
    <submittedName>
        <fullName evidence="3">Lipase 2</fullName>
    </submittedName>
</protein>
<organism evidence="3 4">
    <name type="scientific">Pochonia chlamydosporia 170</name>
    <dbReference type="NCBI Taxonomy" id="1380566"/>
    <lineage>
        <taxon>Eukaryota</taxon>
        <taxon>Fungi</taxon>
        <taxon>Dikarya</taxon>
        <taxon>Ascomycota</taxon>
        <taxon>Pezizomycotina</taxon>
        <taxon>Sordariomycetes</taxon>
        <taxon>Hypocreomycetidae</taxon>
        <taxon>Hypocreales</taxon>
        <taxon>Clavicipitaceae</taxon>
        <taxon>Pochonia</taxon>
    </lineage>
</organism>
<dbReference type="AlphaFoldDB" id="A0A179G3N6"/>
<dbReference type="STRING" id="1380566.A0A179G3N6"/>
<dbReference type="EMBL" id="LSBJ02000001">
    <property type="protein sequence ID" value="OAQ72486.1"/>
    <property type="molecule type" value="Genomic_DNA"/>
</dbReference>
<dbReference type="Proteomes" id="UP000078397">
    <property type="component" value="Unassembled WGS sequence"/>
</dbReference>
<evidence type="ECO:0000313" key="3">
    <source>
        <dbReference type="EMBL" id="OAQ72486.1"/>
    </source>
</evidence>
<dbReference type="GO" id="GO:0016787">
    <property type="term" value="F:hydrolase activity"/>
    <property type="evidence" value="ECO:0007669"/>
    <property type="project" value="UniProtKB-KW"/>
</dbReference>
<dbReference type="PANTHER" id="PTHR48081:SF8">
    <property type="entry name" value="ALPHA_BETA HYDROLASE FOLD-3 DOMAIN-CONTAINING PROTEIN-RELATED"/>
    <property type="match status" value="1"/>
</dbReference>
<feature type="domain" description="Alpha/beta hydrolase fold-3" evidence="2">
    <location>
        <begin position="115"/>
        <end position="326"/>
    </location>
</feature>
<gene>
    <name evidence="3" type="ORF">VFPPC_00447</name>
</gene>
<reference evidence="3 4" key="1">
    <citation type="journal article" date="2016" name="PLoS Pathog.">
        <title>Biosynthesis of antibiotic leucinostatins in bio-control fungus Purpureocillium lilacinum and their inhibition on phytophthora revealed by genome mining.</title>
        <authorList>
            <person name="Wang G."/>
            <person name="Liu Z."/>
            <person name="Lin R."/>
            <person name="Li E."/>
            <person name="Mao Z."/>
            <person name="Ling J."/>
            <person name="Yang Y."/>
            <person name="Yin W.B."/>
            <person name="Xie B."/>
        </authorList>
    </citation>
    <scope>NUCLEOTIDE SEQUENCE [LARGE SCALE GENOMIC DNA]</scope>
    <source>
        <strain evidence="3">170</strain>
    </source>
</reference>
<accession>A0A179G3N6</accession>
<evidence type="ECO:0000259" key="2">
    <source>
        <dbReference type="Pfam" id="PF07859"/>
    </source>
</evidence>
<dbReference type="GeneID" id="28844455"/>
<proteinExistence type="predicted"/>
<dbReference type="KEGG" id="pchm:VFPPC_00447"/>
<dbReference type="PANTHER" id="PTHR48081">
    <property type="entry name" value="AB HYDROLASE SUPERFAMILY PROTEIN C4A8.06C"/>
    <property type="match status" value="1"/>
</dbReference>
<name>A0A179G3N6_METCM</name>
<comment type="caution">
    <text evidence="3">The sequence shown here is derived from an EMBL/GenBank/DDBJ whole genome shotgun (WGS) entry which is preliminary data.</text>
</comment>
<evidence type="ECO:0000256" key="1">
    <source>
        <dbReference type="ARBA" id="ARBA00022801"/>
    </source>
</evidence>
<dbReference type="RefSeq" id="XP_018148569.1">
    <property type="nucleotide sequence ID" value="XM_018280461.1"/>
</dbReference>
<dbReference type="SUPFAM" id="SSF53474">
    <property type="entry name" value="alpha/beta-Hydrolases"/>
    <property type="match status" value="1"/>
</dbReference>
<dbReference type="InterPro" id="IPR029058">
    <property type="entry name" value="AB_hydrolase_fold"/>
</dbReference>